<proteinExistence type="predicted"/>
<organism evidence="4 5">
    <name type="scientific">Lacrimispora xylanolytica</name>
    <dbReference type="NCBI Taxonomy" id="29375"/>
    <lineage>
        <taxon>Bacteria</taxon>
        <taxon>Bacillati</taxon>
        <taxon>Bacillota</taxon>
        <taxon>Clostridia</taxon>
        <taxon>Lachnospirales</taxon>
        <taxon>Lachnospiraceae</taxon>
        <taxon>Lacrimispora</taxon>
    </lineage>
</organism>
<gene>
    <name evidence="4" type="ORF">OW255_16850</name>
</gene>
<dbReference type="Pfam" id="PF13529">
    <property type="entry name" value="Peptidase_C39_2"/>
    <property type="match status" value="1"/>
</dbReference>
<dbReference type="EMBL" id="CP113524">
    <property type="protein sequence ID" value="WAJ23217.1"/>
    <property type="molecule type" value="Genomic_DNA"/>
</dbReference>
<keyword evidence="5" id="KW-1185">Reference proteome</keyword>
<feature type="chain" id="PRO_5047194642" evidence="2">
    <location>
        <begin position="24"/>
        <end position="258"/>
    </location>
</feature>
<dbReference type="Gene3D" id="3.90.70.10">
    <property type="entry name" value="Cysteine proteinases"/>
    <property type="match status" value="1"/>
</dbReference>
<protein>
    <submittedName>
        <fullName evidence="4">C39 family peptidase</fullName>
    </submittedName>
</protein>
<keyword evidence="2" id="KW-0732">Signal</keyword>
<name>A0ABY7ACG3_9FIRM</name>
<sequence length="258" mass="27943">MKKLLLMSLTVTMLLSTSTISFAGEKFSDKSYVEAKAVYVGVESRPLSLSSDSLSAPKGALPARPNDKSGVKSKQADILNESLSLRAAASWNYLSGYTVYNQKTSYNCGPATVQAALNYLGYNPDQSEIAKGCKTTTNGSYIADMVSYINRQQSKYKYTGRYNESSSGMSQILYSGIANAKAAPIIGLTFSSSDGWLYSTNGHFMSVYGAKSDRSSFALADPWIGYSGSGLNGQSWTYTKSTSTIYKAYNKVNIGLMY</sequence>
<evidence type="ECO:0000313" key="5">
    <source>
        <dbReference type="Proteomes" id="UP001163115"/>
    </source>
</evidence>
<evidence type="ECO:0000259" key="3">
    <source>
        <dbReference type="Pfam" id="PF13529"/>
    </source>
</evidence>
<feature type="signal peptide" evidence="2">
    <location>
        <begin position="1"/>
        <end position="23"/>
    </location>
</feature>
<evidence type="ECO:0000256" key="2">
    <source>
        <dbReference type="SAM" id="SignalP"/>
    </source>
</evidence>
<evidence type="ECO:0000313" key="4">
    <source>
        <dbReference type="EMBL" id="WAJ23217.1"/>
    </source>
</evidence>
<feature type="region of interest" description="Disordered" evidence="1">
    <location>
        <begin position="48"/>
        <end position="72"/>
    </location>
</feature>
<accession>A0ABY7ACG3</accession>
<dbReference type="Proteomes" id="UP001163115">
    <property type="component" value="Chromosome"/>
</dbReference>
<evidence type="ECO:0000256" key="1">
    <source>
        <dbReference type="SAM" id="MobiDB-lite"/>
    </source>
</evidence>
<dbReference type="InterPro" id="IPR039564">
    <property type="entry name" value="Peptidase_C39-like"/>
</dbReference>
<feature type="domain" description="Peptidase C39-like" evidence="3">
    <location>
        <begin position="97"/>
        <end position="223"/>
    </location>
</feature>
<reference evidence="4" key="1">
    <citation type="submission" date="2022-11" db="EMBL/GenBank/DDBJ databases">
        <title>Lacrimispora xylanolytica sy1, complete genome.</title>
        <authorList>
            <person name="Choi S."/>
        </authorList>
    </citation>
    <scope>NUCLEOTIDE SEQUENCE</scope>
    <source>
        <strain evidence="4">Sy1</strain>
    </source>
</reference>
<dbReference type="RefSeq" id="WP_024835128.1">
    <property type="nucleotide sequence ID" value="NZ_CP113524.1"/>
</dbReference>